<dbReference type="Proteomes" id="UP001189429">
    <property type="component" value="Unassembled WGS sequence"/>
</dbReference>
<evidence type="ECO:0000313" key="3">
    <source>
        <dbReference type="Proteomes" id="UP001189429"/>
    </source>
</evidence>
<keyword evidence="3" id="KW-1185">Reference proteome</keyword>
<accession>A0ABN9X5P4</accession>
<sequence>MWTREYSPGGAWQFWSLGRPKKEIVRLVEDASFPADGLSAVVLGCGVGVEVDYLARRAGAGAAAAAAGMAARAPANCVAGVDFALPAVQRARDSYGATDGAFFHHADVLRLPAPRAPLDLVVDNTVLQNVLRGEDGDLDRYLGALRRISLPGHTVLNVNLMSQEGFLQQPGFAECGEALNLPLVRAEQISAALGGDWEVLDQREGLYDLSPEAVGIECEAFYEFGGSATPGIPSHWLLLRRRAGPEPDGEKSTLWQASWRTVGRQRLRWLIIVR</sequence>
<evidence type="ECO:0000313" key="2">
    <source>
        <dbReference type="EMBL" id="CAK0894706.1"/>
    </source>
</evidence>
<gene>
    <name evidence="2" type="ORF">PCOR1329_LOCUS73673</name>
</gene>
<dbReference type="SUPFAM" id="SSF53335">
    <property type="entry name" value="S-adenosyl-L-methionine-dependent methyltransferases"/>
    <property type="match status" value="1"/>
</dbReference>
<dbReference type="Pfam" id="PF08241">
    <property type="entry name" value="Methyltransf_11"/>
    <property type="match status" value="1"/>
</dbReference>
<name>A0ABN9X5P4_9DINO</name>
<comment type="caution">
    <text evidence="2">The sequence shown here is derived from an EMBL/GenBank/DDBJ whole genome shotgun (WGS) entry which is preliminary data.</text>
</comment>
<organism evidence="2 3">
    <name type="scientific">Prorocentrum cordatum</name>
    <dbReference type="NCBI Taxonomy" id="2364126"/>
    <lineage>
        <taxon>Eukaryota</taxon>
        <taxon>Sar</taxon>
        <taxon>Alveolata</taxon>
        <taxon>Dinophyceae</taxon>
        <taxon>Prorocentrales</taxon>
        <taxon>Prorocentraceae</taxon>
        <taxon>Prorocentrum</taxon>
    </lineage>
</organism>
<protein>
    <recommendedName>
        <fullName evidence="1">Methyltransferase type 11 domain-containing protein</fullName>
    </recommendedName>
</protein>
<proteinExistence type="predicted"/>
<evidence type="ECO:0000259" key="1">
    <source>
        <dbReference type="Pfam" id="PF08241"/>
    </source>
</evidence>
<dbReference type="InterPro" id="IPR029063">
    <property type="entry name" value="SAM-dependent_MTases_sf"/>
</dbReference>
<dbReference type="Gene3D" id="3.40.50.150">
    <property type="entry name" value="Vaccinia Virus protein VP39"/>
    <property type="match status" value="1"/>
</dbReference>
<dbReference type="EMBL" id="CAUYUJ010019937">
    <property type="protein sequence ID" value="CAK0894706.1"/>
    <property type="molecule type" value="Genomic_DNA"/>
</dbReference>
<reference evidence="2" key="1">
    <citation type="submission" date="2023-10" db="EMBL/GenBank/DDBJ databases">
        <authorList>
            <person name="Chen Y."/>
            <person name="Shah S."/>
            <person name="Dougan E. K."/>
            <person name="Thang M."/>
            <person name="Chan C."/>
        </authorList>
    </citation>
    <scope>NUCLEOTIDE SEQUENCE [LARGE SCALE GENOMIC DNA]</scope>
</reference>
<dbReference type="InterPro" id="IPR013216">
    <property type="entry name" value="Methyltransf_11"/>
</dbReference>
<feature type="domain" description="Methyltransferase type 11" evidence="1">
    <location>
        <begin position="58"/>
        <end position="152"/>
    </location>
</feature>